<dbReference type="PANTHER" id="PTHR46382:SF1">
    <property type="entry name" value="PHOSPHATIDATE CYTIDYLYLTRANSFERASE"/>
    <property type="match status" value="1"/>
</dbReference>
<evidence type="ECO:0000256" key="12">
    <source>
        <dbReference type="ARBA" id="ARBA00022695"/>
    </source>
</evidence>
<dbReference type="PANTHER" id="PTHR46382">
    <property type="entry name" value="PHOSPHATIDATE CYTIDYLYLTRANSFERASE"/>
    <property type="match status" value="1"/>
</dbReference>
<evidence type="ECO:0000256" key="4">
    <source>
        <dbReference type="ARBA" id="ARBA00005189"/>
    </source>
</evidence>
<name>A0ABT1L9T8_9HYPH</name>
<feature type="transmembrane region" description="Helical" evidence="19">
    <location>
        <begin position="69"/>
        <end position="89"/>
    </location>
</feature>
<feature type="transmembrane region" description="Helical" evidence="19">
    <location>
        <begin position="24"/>
        <end position="57"/>
    </location>
</feature>
<evidence type="ECO:0000256" key="2">
    <source>
        <dbReference type="ARBA" id="ARBA00004651"/>
    </source>
</evidence>
<evidence type="ECO:0000256" key="5">
    <source>
        <dbReference type="ARBA" id="ARBA00010185"/>
    </source>
</evidence>
<dbReference type="EC" id="2.7.7.41" evidence="6 18"/>
<keyword evidence="14" id="KW-0443">Lipid metabolism</keyword>
<comment type="pathway">
    <text evidence="4">Lipid metabolism.</text>
</comment>
<dbReference type="Pfam" id="PF01148">
    <property type="entry name" value="CTP_transf_1"/>
    <property type="match status" value="1"/>
</dbReference>
<feature type="transmembrane region" description="Helical" evidence="19">
    <location>
        <begin position="145"/>
        <end position="167"/>
    </location>
</feature>
<evidence type="ECO:0000256" key="11">
    <source>
        <dbReference type="ARBA" id="ARBA00022692"/>
    </source>
</evidence>
<evidence type="ECO:0000256" key="17">
    <source>
        <dbReference type="ARBA" id="ARBA00023264"/>
    </source>
</evidence>
<evidence type="ECO:0000256" key="3">
    <source>
        <dbReference type="ARBA" id="ARBA00005119"/>
    </source>
</evidence>
<dbReference type="PROSITE" id="PS01315">
    <property type="entry name" value="CDS"/>
    <property type="match status" value="1"/>
</dbReference>
<comment type="catalytic activity">
    <reaction evidence="1 18">
        <text>a 1,2-diacyl-sn-glycero-3-phosphate + CTP + H(+) = a CDP-1,2-diacyl-sn-glycerol + diphosphate</text>
        <dbReference type="Rhea" id="RHEA:16229"/>
        <dbReference type="ChEBI" id="CHEBI:15378"/>
        <dbReference type="ChEBI" id="CHEBI:33019"/>
        <dbReference type="ChEBI" id="CHEBI:37563"/>
        <dbReference type="ChEBI" id="CHEBI:58332"/>
        <dbReference type="ChEBI" id="CHEBI:58608"/>
        <dbReference type="EC" id="2.7.7.41"/>
    </reaction>
</comment>
<proteinExistence type="inferred from homology"/>
<keyword evidence="17" id="KW-1208">Phospholipid metabolism</keyword>
<keyword evidence="13 19" id="KW-1133">Transmembrane helix</keyword>
<feature type="transmembrane region" description="Helical" evidence="19">
    <location>
        <begin position="188"/>
        <end position="211"/>
    </location>
</feature>
<evidence type="ECO:0000256" key="18">
    <source>
        <dbReference type="RuleBase" id="RU003938"/>
    </source>
</evidence>
<evidence type="ECO:0000256" key="10">
    <source>
        <dbReference type="ARBA" id="ARBA00022679"/>
    </source>
</evidence>
<dbReference type="RefSeq" id="WP_254739923.1">
    <property type="nucleotide sequence ID" value="NZ_JANCLU010000005.1"/>
</dbReference>
<keyword evidence="11 18" id="KW-0812">Transmembrane</keyword>
<organism evidence="20 21">
    <name type="scientific">Alsobacter ponti</name>
    <dbReference type="NCBI Taxonomy" id="2962936"/>
    <lineage>
        <taxon>Bacteria</taxon>
        <taxon>Pseudomonadati</taxon>
        <taxon>Pseudomonadota</taxon>
        <taxon>Alphaproteobacteria</taxon>
        <taxon>Hyphomicrobiales</taxon>
        <taxon>Alsobacteraceae</taxon>
        <taxon>Alsobacter</taxon>
    </lineage>
</organism>
<comment type="pathway">
    <text evidence="3 18">Phospholipid metabolism; CDP-diacylglycerol biosynthesis; CDP-diacylglycerol from sn-glycerol 3-phosphate: step 3/3.</text>
</comment>
<evidence type="ECO:0000256" key="14">
    <source>
        <dbReference type="ARBA" id="ARBA00023098"/>
    </source>
</evidence>
<keyword evidence="15 19" id="KW-0472">Membrane</keyword>
<evidence type="ECO:0000256" key="8">
    <source>
        <dbReference type="ARBA" id="ARBA00022475"/>
    </source>
</evidence>
<evidence type="ECO:0000313" key="20">
    <source>
        <dbReference type="EMBL" id="MCP8938214.1"/>
    </source>
</evidence>
<dbReference type="EMBL" id="JANCLU010000005">
    <property type="protein sequence ID" value="MCP8938214.1"/>
    <property type="molecule type" value="Genomic_DNA"/>
</dbReference>
<evidence type="ECO:0000256" key="6">
    <source>
        <dbReference type="ARBA" id="ARBA00012487"/>
    </source>
</evidence>
<sequence length="285" mass="28756">MSDPSALGATTSQPQGPSEIRARVVSGIVLAAVALTAAWAGGLLFGVFWTVAAIVVLREFLMLVGVGAGRLRLVWGVGAVAIAAAAAFAEGAPQTSALAWLIAVAGAVLALLLAPGGLRLWSALGVLYASVIAIVPIALRGDPAHGLVAILWLFGVVWLTDIGAYFAGRAIGGPKLWPAVSPKKTWSGFIGGVLAGTLTAVAAVTLAGQALGTTWFSGPGLVALTLAAACVSQGGDLLESALKRKFHVKDSSHLIPGHGGFMDRLDAFWAVCVLIGAIALVGGAR</sequence>
<keyword evidence="8" id="KW-1003">Cell membrane</keyword>
<evidence type="ECO:0000256" key="19">
    <source>
        <dbReference type="SAM" id="Phobius"/>
    </source>
</evidence>
<keyword evidence="10 18" id="KW-0808">Transferase</keyword>
<dbReference type="InterPro" id="IPR000374">
    <property type="entry name" value="PC_trans"/>
</dbReference>
<evidence type="ECO:0000256" key="16">
    <source>
        <dbReference type="ARBA" id="ARBA00023209"/>
    </source>
</evidence>
<reference evidence="20 21" key="1">
    <citation type="submission" date="2022-07" db="EMBL/GenBank/DDBJ databases">
        <authorList>
            <person name="Li W.-J."/>
            <person name="Deng Q.-Q."/>
        </authorList>
    </citation>
    <scope>NUCLEOTIDE SEQUENCE [LARGE SCALE GENOMIC DNA]</scope>
    <source>
        <strain evidence="20 21">SYSU M60028</strain>
    </source>
</reference>
<evidence type="ECO:0000256" key="1">
    <source>
        <dbReference type="ARBA" id="ARBA00001698"/>
    </source>
</evidence>
<evidence type="ECO:0000256" key="9">
    <source>
        <dbReference type="ARBA" id="ARBA00022516"/>
    </source>
</evidence>
<evidence type="ECO:0000313" key="21">
    <source>
        <dbReference type="Proteomes" id="UP001205890"/>
    </source>
</evidence>
<comment type="similarity">
    <text evidence="5 18">Belongs to the CDS family.</text>
</comment>
<accession>A0ABT1L9T8</accession>
<evidence type="ECO:0000256" key="7">
    <source>
        <dbReference type="ARBA" id="ARBA00019373"/>
    </source>
</evidence>
<keyword evidence="12 18" id="KW-0548">Nucleotidyltransferase</keyword>
<comment type="caution">
    <text evidence="20">The sequence shown here is derived from an EMBL/GenBank/DDBJ whole genome shotgun (WGS) entry which is preliminary data.</text>
</comment>
<evidence type="ECO:0000256" key="15">
    <source>
        <dbReference type="ARBA" id="ARBA00023136"/>
    </source>
</evidence>
<feature type="transmembrane region" description="Helical" evidence="19">
    <location>
        <begin position="267"/>
        <end position="284"/>
    </location>
</feature>
<feature type="transmembrane region" description="Helical" evidence="19">
    <location>
        <begin position="120"/>
        <end position="139"/>
    </location>
</feature>
<dbReference type="Proteomes" id="UP001205890">
    <property type="component" value="Unassembled WGS sequence"/>
</dbReference>
<evidence type="ECO:0000256" key="13">
    <source>
        <dbReference type="ARBA" id="ARBA00022989"/>
    </source>
</evidence>
<keyword evidence="16" id="KW-0594">Phospholipid biosynthesis</keyword>
<gene>
    <name evidence="20" type="ORF">NK718_06780</name>
</gene>
<feature type="transmembrane region" description="Helical" evidence="19">
    <location>
        <begin position="95"/>
        <end position="113"/>
    </location>
</feature>
<dbReference type="GO" id="GO:0016779">
    <property type="term" value="F:nucleotidyltransferase activity"/>
    <property type="evidence" value="ECO:0007669"/>
    <property type="project" value="UniProtKB-KW"/>
</dbReference>
<comment type="subcellular location">
    <subcellularLocation>
        <location evidence="2">Cell membrane</location>
        <topology evidence="2">Multi-pass membrane protein</topology>
    </subcellularLocation>
</comment>
<protein>
    <recommendedName>
        <fullName evidence="7 18">Phosphatidate cytidylyltransferase</fullName>
        <ecNumber evidence="6 18">2.7.7.41</ecNumber>
    </recommendedName>
</protein>
<keyword evidence="9" id="KW-0444">Lipid biosynthesis</keyword>
<keyword evidence="21" id="KW-1185">Reference proteome</keyword>